<keyword evidence="2" id="KW-1185">Reference proteome</keyword>
<comment type="caution">
    <text evidence="1">The sequence shown here is derived from an EMBL/GenBank/DDBJ whole genome shotgun (WGS) entry which is preliminary data.</text>
</comment>
<dbReference type="EMBL" id="BIFS01000002">
    <property type="protein sequence ID" value="GCE23222.1"/>
    <property type="molecule type" value="Genomic_DNA"/>
</dbReference>
<organism evidence="1 2">
    <name type="scientific">Dictyobacter kobayashii</name>
    <dbReference type="NCBI Taxonomy" id="2014872"/>
    <lineage>
        <taxon>Bacteria</taxon>
        <taxon>Bacillati</taxon>
        <taxon>Chloroflexota</taxon>
        <taxon>Ktedonobacteria</taxon>
        <taxon>Ktedonobacterales</taxon>
        <taxon>Dictyobacteraceae</taxon>
        <taxon>Dictyobacter</taxon>
    </lineage>
</organism>
<gene>
    <name evidence="1" type="ORF">KDK_70220</name>
</gene>
<evidence type="ECO:0000313" key="2">
    <source>
        <dbReference type="Proteomes" id="UP000287188"/>
    </source>
</evidence>
<dbReference type="AlphaFoldDB" id="A0A402AVR8"/>
<proteinExistence type="predicted"/>
<name>A0A402AVR8_9CHLR</name>
<protein>
    <submittedName>
        <fullName evidence="1">Uncharacterized protein</fullName>
    </submittedName>
</protein>
<evidence type="ECO:0000313" key="1">
    <source>
        <dbReference type="EMBL" id="GCE23222.1"/>
    </source>
</evidence>
<dbReference type="Proteomes" id="UP000287188">
    <property type="component" value="Unassembled WGS sequence"/>
</dbReference>
<sequence>MLGDIAADIPLDHALYLLSSIRSQDIEFDFRLNERPLAEFIDEVQVSLNVLTQLKDHEDVSSMFIKLCELGLLQDDASRKLSTLLRLSEDLQNSVRMFIQTCTLSQLHTALVLASMVDQMQYERSQEQLRVALNDASISTEDQVQSIRTTPILKQNFTRKEVAVLVDFSRRGFRLSVDQFNAPFLAKIAEHLPDLYKQLEVRLQRG</sequence>
<accession>A0A402AVR8</accession>
<reference evidence="2" key="1">
    <citation type="submission" date="2018-12" db="EMBL/GenBank/DDBJ databases">
        <title>Tengunoibacter tsumagoiensis gen. nov., sp. nov., Dictyobacter kobayashii sp. nov., D. alpinus sp. nov., and D. joshuensis sp. nov. and description of Dictyobacteraceae fam. nov. within the order Ktedonobacterales isolated from Tengu-no-mugimeshi.</title>
        <authorList>
            <person name="Wang C.M."/>
            <person name="Zheng Y."/>
            <person name="Sakai Y."/>
            <person name="Toyoda A."/>
            <person name="Minakuchi Y."/>
            <person name="Abe K."/>
            <person name="Yokota A."/>
            <person name="Yabe S."/>
        </authorList>
    </citation>
    <scope>NUCLEOTIDE SEQUENCE [LARGE SCALE GENOMIC DNA]</scope>
    <source>
        <strain evidence="2">Uno11</strain>
    </source>
</reference>